<dbReference type="EMBL" id="CP002606">
    <property type="protein sequence ID" value="AEA33363.1"/>
    <property type="molecule type" value="Genomic_DNA"/>
</dbReference>
<dbReference type="Proteomes" id="UP000008139">
    <property type="component" value="Chromosome"/>
</dbReference>
<dbReference type="InterPro" id="IPR036390">
    <property type="entry name" value="WH_DNA-bd_sf"/>
</dbReference>
<evidence type="ECO:0000313" key="2">
    <source>
        <dbReference type="EMBL" id="AEA33363.1"/>
    </source>
</evidence>
<dbReference type="PROSITE" id="PS51197">
    <property type="entry name" value="HTH_RRF2_2"/>
    <property type="match status" value="1"/>
</dbReference>
<dbReference type="eggNOG" id="COG1959">
    <property type="taxonomic scope" value="Bacteria"/>
</dbReference>
<name>F2LTN8_HIPMA</name>
<dbReference type="PANTHER" id="PTHR33221:SF5">
    <property type="entry name" value="HTH-TYPE TRANSCRIPTIONAL REGULATOR ISCR"/>
    <property type="match status" value="1"/>
</dbReference>
<dbReference type="InterPro" id="IPR000944">
    <property type="entry name" value="Tscrpt_reg_Rrf2"/>
</dbReference>
<dbReference type="AlphaFoldDB" id="F2LTN8"/>
<dbReference type="FunCoup" id="F2LTN8">
    <property type="interactions" value="277"/>
</dbReference>
<dbReference type="OrthoDB" id="9800519at2"/>
<dbReference type="GO" id="GO:0003700">
    <property type="term" value="F:DNA-binding transcription factor activity"/>
    <property type="evidence" value="ECO:0007669"/>
    <property type="project" value="TreeGrafter"/>
</dbReference>
<dbReference type="Gene3D" id="1.10.10.10">
    <property type="entry name" value="Winged helix-like DNA-binding domain superfamily/Winged helix DNA-binding domain"/>
    <property type="match status" value="1"/>
</dbReference>
<dbReference type="InParanoid" id="F2LTN8"/>
<dbReference type="HOGENOM" id="CLU_107144_0_1_7"/>
<accession>F2LTN8</accession>
<reference evidence="3" key="2">
    <citation type="submission" date="2011-03" db="EMBL/GenBank/DDBJ databases">
        <title>The complete genome of Hippea maritima DSM 10411.</title>
        <authorList>
            <consortium name="US DOE Joint Genome Institute (JGI-PGF)"/>
            <person name="Lucas S."/>
            <person name="Copeland A."/>
            <person name="Lapidus A."/>
            <person name="Bruce D."/>
            <person name="Goodwin L."/>
            <person name="Pitluck S."/>
            <person name="Peters L."/>
            <person name="Kyrpides N."/>
            <person name="Mavromatis K."/>
            <person name="Pagani I."/>
            <person name="Ivanova N."/>
            <person name="Mikhailova N."/>
            <person name="Lu M."/>
            <person name="Detter J.C."/>
            <person name="Tapia R."/>
            <person name="Han C."/>
            <person name="Land M."/>
            <person name="Hauser L."/>
            <person name="Markowitz V."/>
            <person name="Cheng J.-F."/>
            <person name="Hugenholtz P."/>
            <person name="Woyke T."/>
            <person name="Wu D."/>
            <person name="Spring S."/>
            <person name="Schroeder M."/>
            <person name="Brambilla E."/>
            <person name="Klenk H.-P."/>
            <person name="Eisen J.A."/>
        </authorList>
    </citation>
    <scope>NUCLEOTIDE SEQUENCE [LARGE SCALE GENOMIC DNA]</scope>
    <source>
        <strain evidence="3">ATCC 700847 / DSM 10411 / MH2</strain>
    </source>
</reference>
<protein>
    <submittedName>
        <fullName evidence="2">Transcriptional regulator, BadM/Rrf2 family</fullName>
    </submittedName>
</protein>
<dbReference type="KEGG" id="hmr:Hipma_0387"/>
<dbReference type="PANTHER" id="PTHR33221">
    <property type="entry name" value="WINGED HELIX-TURN-HELIX TRANSCRIPTIONAL REGULATOR, RRF2 FAMILY"/>
    <property type="match status" value="1"/>
</dbReference>
<organism evidence="2 3">
    <name type="scientific">Hippea maritima (strain ATCC 700847 / DSM 10411 / MH2)</name>
    <dbReference type="NCBI Taxonomy" id="760142"/>
    <lineage>
        <taxon>Bacteria</taxon>
        <taxon>Pseudomonadati</taxon>
        <taxon>Campylobacterota</taxon>
        <taxon>Desulfurellia</taxon>
        <taxon>Desulfurellales</taxon>
        <taxon>Hippeaceae</taxon>
        <taxon>Hippea</taxon>
    </lineage>
</organism>
<dbReference type="STRING" id="760142.Hipma_0387"/>
<keyword evidence="3" id="KW-1185">Reference proteome</keyword>
<dbReference type="GO" id="GO:0005829">
    <property type="term" value="C:cytosol"/>
    <property type="evidence" value="ECO:0007669"/>
    <property type="project" value="TreeGrafter"/>
</dbReference>
<gene>
    <name evidence="2" type="ordered locus">Hipma_0387</name>
</gene>
<dbReference type="InterPro" id="IPR036388">
    <property type="entry name" value="WH-like_DNA-bd_sf"/>
</dbReference>
<reference evidence="2 3" key="1">
    <citation type="journal article" date="2011" name="Stand. Genomic Sci.">
        <title>Complete genome sequence of the thermophilic sulfur-reducer Hippea maritima type strain (MH(2)).</title>
        <authorList>
            <person name="Huntemann M."/>
            <person name="Lu M."/>
            <person name="Nolan M."/>
            <person name="Lapidus A."/>
            <person name="Lucas S."/>
            <person name="Hammon N."/>
            <person name="Deshpande S."/>
            <person name="Cheng J.F."/>
            <person name="Tapia R."/>
            <person name="Han C."/>
            <person name="Goodwin L."/>
            <person name="Pitluck S."/>
            <person name="Liolios K."/>
            <person name="Pagani I."/>
            <person name="Ivanova N."/>
            <person name="Ovchinikova G."/>
            <person name="Pati A."/>
            <person name="Chen A."/>
            <person name="Palaniappan K."/>
            <person name="Land M."/>
            <person name="Hauser L."/>
            <person name="Jeffries C.D."/>
            <person name="Detter J.C."/>
            <person name="Brambilla E.M."/>
            <person name="Rohde M."/>
            <person name="Spring S."/>
            <person name="Goker M."/>
            <person name="Woyke T."/>
            <person name="Bristow J."/>
            <person name="Eisen J.A."/>
            <person name="Markowitz V."/>
            <person name="Hugenholtz P."/>
            <person name="Kyrpides N.C."/>
            <person name="Klenk H.P."/>
            <person name="Mavromatis K."/>
        </authorList>
    </citation>
    <scope>NUCLEOTIDE SEQUENCE [LARGE SCALE GENOMIC DNA]</scope>
    <source>
        <strain evidence="3">ATCC 700847 / DSM 10411 / MH2</strain>
    </source>
</reference>
<evidence type="ECO:0000313" key="3">
    <source>
        <dbReference type="Proteomes" id="UP000008139"/>
    </source>
</evidence>
<dbReference type="Pfam" id="PF02082">
    <property type="entry name" value="Rrf2"/>
    <property type="match status" value="1"/>
</dbReference>
<sequence>MKKSPFDKISSPMYDLPMKFPTKVRYSLRLLIEIKNSNKPITLREVSEKTHISENYLKQLAAKLEKEKVIKGKKGPNGGYTILNPDFTLKELIDIFTGGVKLAPCMDDDYRCELMDICKARDIWSQLNKDIDKLFLSVKLKDF</sequence>
<dbReference type="NCBIfam" id="TIGR00738">
    <property type="entry name" value="rrf2_super"/>
    <property type="match status" value="1"/>
</dbReference>
<keyword evidence="1" id="KW-0238">DNA-binding</keyword>
<dbReference type="GO" id="GO:0003677">
    <property type="term" value="F:DNA binding"/>
    <property type="evidence" value="ECO:0007669"/>
    <property type="project" value="UniProtKB-KW"/>
</dbReference>
<dbReference type="SUPFAM" id="SSF46785">
    <property type="entry name" value="Winged helix' DNA-binding domain"/>
    <property type="match status" value="1"/>
</dbReference>
<dbReference type="RefSeq" id="WP_013681407.1">
    <property type="nucleotide sequence ID" value="NC_015318.1"/>
</dbReference>
<proteinExistence type="predicted"/>
<evidence type="ECO:0000256" key="1">
    <source>
        <dbReference type="ARBA" id="ARBA00023125"/>
    </source>
</evidence>